<organism evidence="3 4">
    <name type="scientific">Streptomyces hokutonensis</name>
    <dbReference type="NCBI Taxonomy" id="1306990"/>
    <lineage>
        <taxon>Bacteria</taxon>
        <taxon>Bacillati</taxon>
        <taxon>Actinomycetota</taxon>
        <taxon>Actinomycetes</taxon>
        <taxon>Kitasatosporales</taxon>
        <taxon>Streptomycetaceae</taxon>
        <taxon>Streptomyces</taxon>
    </lineage>
</organism>
<feature type="region of interest" description="Disordered" evidence="1">
    <location>
        <begin position="107"/>
        <end position="154"/>
    </location>
</feature>
<evidence type="ECO:0000313" key="4">
    <source>
        <dbReference type="Proteomes" id="UP001601303"/>
    </source>
</evidence>
<comment type="caution">
    <text evidence="3">The sequence shown here is derived from an EMBL/GenBank/DDBJ whole genome shotgun (WGS) entry which is preliminary data.</text>
</comment>
<proteinExistence type="predicted"/>
<dbReference type="Pfam" id="PF20434">
    <property type="entry name" value="BD-FAE"/>
    <property type="match status" value="1"/>
</dbReference>
<gene>
    <name evidence="3" type="ORF">ACFYNQ_31335</name>
</gene>
<feature type="compositionally biased region" description="Gly residues" evidence="1">
    <location>
        <begin position="107"/>
        <end position="117"/>
    </location>
</feature>
<dbReference type="SUPFAM" id="SSF53474">
    <property type="entry name" value="alpha/beta-Hydrolases"/>
    <property type="match status" value="1"/>
</dbReference>
<dbReference type="Proteomes" id="UP001601303">
    <property type="component" value="Unassembled WGS sequence"/>
</dbReference>
<evidence type="ECO:0000259" key="2">
    <source>
        <dbReference type="Pfam" id="PF20434"/>
    </source>
</evidence>
<dbReference type="NCBIfam" id="NF041556">
    <property type="entry name" value="tannase_B"/>
    <property type="match status" value="1"/>
</dbReference>
<protein>
    <submittedName>
        <fullName evidence="3">Subtype B tannase</fullName>
    </submittedName>
</protein>
<accession>A0ABW6MBY7</accession>
<name>A0ABW6MBY7_9ACTN</name>
<evidence type="ECO:0000256" key="1">
    <source>
        <dbReference type="SAM" id="MobiDB-lite"/>
    </source>
</evidence>
<feature type="domain" description="BD-FAE-like" evidence="2">
    <location>
        <begin position="186"/>
        <end position="274"/>
    </location>
</feature>
<feature type="compositionally biased region" description="Low complexity" evidence="1">
    <location>
        <begin position="118"/>
        <end position="141"/>
    </location>
</feature>
<dbReference type="InterPro" id="IPR048124">
    <property type="entry name" value="Tannase_B"/>
</dbReference>
<dbReference type="RefSeq" id="WP_388111374.1">
    <property type="nucleotide sequence ID" value="NZ_JBIAHM010000012.1"/>
</dbReference>
<dbReference type="InterPro" id="IPR029058">
    <property type="entry name" value="AB_hydrolase_fold"/>
</dbReference>
<sequence>MAATAAGATAVLNYGGAQSAAASTGGTLTFPKDSYTTATKTITTADGAEKNVTYRFWENIVYVADPVDPTYQCLNVQQPVEIDGRAVDASHAPIFFSIPLGGFLSGTPGGTNPGGDFPGSSPSPGDSSSADPSATPTASPTTRPPLPPGAGDQGDNSALALAAGYVVVTSGARGRDNVKDGKYYGKAPAALVDLKAALRYVHKNKGLLPGNTDKIITNGGSAGGNFSSMMGASVGSPLFDSYLRDLGAAEASDAVFASAVFCPIIDLGNADKAYEWMYGSAELNGELVDQTASKQLTAQFAEYQASLGLHGVGRFGRVTAANYDRYLLENYVQPAATSHLRALSEADRTAYLTANPFIRWSGDKASFSWDGYIAHIARSRPVPAFDDKALSEPEPGYFGDETHVSRHFTDFGLRYATGDKTATVDRDIPHKVRLTNPMTYLEERNPRRARHWWLRIGTSDTTHSLTAITNLALKTQNLGDDVNLKMYWDGGHGANEDPGDLIKWLGEITGYSIG</sequence>
<reference evidence="3 4" key="1">
    <citation type="submission" date="2024-10" db="EMBL/GenBank/DDBJ databases">
        <title>The Natural Products Discovery Center: Release of the First 8490 Sequenced Strains for Exploring Actinobacteria Biosynthetic Diversity.</title>
        <authorList>
            <person name="Kalkreuter E."/>
            <person name="Kautsar S.A."/>
            <person name="Yang D."/>
            <person name="Bader C.D."/>
            <person name="Teijaro C.N."/>
            <person name="Fluegel L."/>
            <person name="Davis C.M."/>
            <person name="Simpson J.R."/>
            <person name="Lauterbach L."/>
            <person name="Steele A.D."/>
            <person name="Gui C."/>
            <person name="Meng S."/>
            <person name="Li G."/>
            <person name="Viehrig K."/>
            <person name="Ye F."/>
            <person name="Su P."/>
            <person name="Kiefer A.F."/>
            <person name="Nichols A."/>
            <person name="Cepeda A.J."/>
            <person name="Yan W."/>
            <person name="Fan B."/>
            <person name="Jiang Y."/>
            <person name="Adhikari A."/>
            <person name="Zheng C.-J."/>
            <person name="Schuster L."/>
            <person name="Cowan T.M."/>
            <person name="Smanski M.J."/>
            <person name="Chevrette M.G."/>
            <person name="De Carvalho L.P.S."/>
            <person name="Shen B."/>
        </authorList>
    </citation>
    <scope>NUCLEOTIDE SEQUENCE [LARGE SCALE GENOMIC DNA]</scope>
    <source>
        <strain evidence="3 4">NPDC006488</strain>
    </source>
</reference>
<dbReference type="Gene3D" id="3.40.50.1820">
    <property type="entry name" value="alpha/beta hydrolase"/>
    <property type="match status" value="1"/>
</dbReference>
<dbReference type="InterPro" id="IPR049492">
    <property type="entry name" value="BD-FAE-like_dom"/>
</dbReference>
<keyword evidence="4" id="KW-1185">Reference proteome</keyword>
<dbReference type="EMBL" id="JBIAHM010000012">
    <property type="protein sequence ID" value="MFE9603042.1"/>
    <property type="molecule type" value="Genomic_DNA"/>
</dbReference>
<evidence type="ECO:0000313" key="3">
    <source>
        <dbReference type="EMBL" id="MFE9603042.1"/>
    </source>
</evidence>